<feature type="region of interest" description="Disordered" evidence="1">
    <location>
        <begin position="123"/>
        <end position="151"/>
    </location>
</feature>
<gene>
    <name evidence="2" type="ORF">DFH08DRAFT_814031</name>
</gene>
<proteinExistence type="predicted"/>
<reference evidence="2" key="1">
    <citation type="submission" date="2023-03" db="EMBL/GenBank/DDBJ databases">
        <title>Massive genome expansion in bonnet fungi (Mycena s.s.) driven by repeated elements and novel gene families across ecological guilds.</title>
        <authorList>
            <consortium name="Lawrence Berkeley National Laboratory"/>
            <person name="Harder C.B."/>
            <person name="Miyauchi S."/>
            <person name="Viragh M."/>
            <person name="Kuo A."/>
            <person name="Thoen E."/>
            <person name="Andreopoulos B."/>
            <person name="Lu D."/>
            <person name="Skrede I."/>
            <person name="Drula E."/>
            <person name="Henrissat B."/>
            <person name="Morin E."/>
            <person name="Kohler A."/>
            <person name="Barry K."/>
            <person name="LaButti K."/>
            <person name="Morin E."/>
            <person name="Salamov A."/>
            <person name="Lipzen A."/>
            <person name="Mereny Z."/>
            <person name="Hegedus B."/>
            <person name="Baldrian P."/>
            <person name="Stursova M."/>
            <person name="Weitz H."/>
            <person name="Taylor A."/>
            <person name="Grigoriev I.V."/>
            <person name="Nagy L.G."/>
            <person name="Martin F."/>
            <person name="Kauserud H."/>
        </authorList>
    </citation>
    <scope>NUCLEOTIDE SEQUENCE</scope>
    <source>
        <strain evidence="2">CBHHK002</strain>
    </source>
</reference>
<dbReference type="EMBL" id="JARIHO010000033">
    <property type="protein sequence ID" value="KAJ7333961.1"/>
    <property type="molecule type" value="Genomic_DNA"/>
</dbReference>
<dbReference type="AlphaFoldDB" id="A0AAD6ZPR6"/>
<evidence type="ECO:0000313" key="2">
    <source>
        <dbReference type="EMBL" id="KAJ7333961.1"/>
    </source>
</evidence>
<dbReference type="Proteomes" id="UP001218218">
    <property type="component" value="Unassembled WGS sequence"/>
</dbReference>
<comment type="caution">
    <text evidence="2">The sequence shown here is derived from an EMBL/GenBank/DDBJ whole genome shotgun (WGS) entry which is preliminary data.</text>
</comment>
<evidence type="ECO:0000313" key="3">
    <source>
        <dbReference type="Proteomes" id="UP001218218"/>
    </source>
</evidence>
<name>A0AAD6ZPR6_9AGAR</name>
<evidence type="ECO:0000256" key="1">
    <source>
        <dbReference type="SAM" id="MobiDB-lite"/>
    </source>
</evidence>
<organism evidence="2 3">
    <name type="scientific">Mycena albidolilacea</name>
    <dbReference type="NCBI Taxonomy" id="1033008"/>
    <lineage>
        <taxon>Eukaryota</taxon>
        <taxon>Fungi</taxon>
        <taxon>Dikarya</taxon>
        <taxon>Basidiomycota</taxon>
        <taxon>Agaricomycotina</taxon>
        <taxon>Agaricomycetes</taxon>
        <taxon>Agaricomycetidae</taxon>
        <taxon>Agaricales</taxon>
        <taxon>Marasmiineae</taxon>
        <taxon>Mycenaceae</taxon>
        <taxon>Mycena</taxon>
    </lineage>
</organism>
<protein>
    <submittedName>
        <fullName evidence="2">Uncharacterized protein</fullName>
    </submittedName>
</protein>
<accession>A0AAD6ZPR6</accession>
<keyword evidence="3" id="KW-1185">Reference proteome</keyword>
<sequence>MSICQFVKFNLNHPAYRTILLNEANEALQTAKYQAQSDHSQLAKQRIETKRQQVGDAEKVLALAKAEANSNSSGRVLLPRAQTRTATATVFPATTAVSIPSAGTPDSLQPIAAGEPSEAPIRQLRKRARAHSSSAPSLQPGKAPKRAKKGGGKELNLDWELVAGGKRWWARDLARDNPEEFKLEWPAYAHLVDIDNLYELRMSSQSQLEVQEGGTMLEDCRRLLYRPVQERYVRQLVPVARQERVVCGGFDPFVEYETTEHWQALRNEMLSRAAENCRGVPLEKVINEFHFSDRSTVKCMKGVGSLGLLGLTRNPDISVSVAPAVLAKVSNASHISGTSPESEMNLTS</sequence>